<protein>
    <recommendedName>
        <fullName evidence="3">Der GTPase-activating protein YihI</fullName>
    </recommendedName>
</protein>
<dbReference type="RefSeq" id="WP_115593644.1">
    <property type="nucleotide sequence ID" value="NZ_QRHA01000008.1"/>
</dbReference>
<dbReference type="OrthoDB" id="5677577at2"/>
<organism evidence="5 6">
    <name type="scientific">Alteromonas aestuariivivens</name>
    <dbReference type="NCBI Taxonomy" id="1938339"/>
    <lineage>
        <taxon>Bacteria</taxon>
        <taxon>Pseudomonadati</taxon>
        <taxon>Pseudomonadota</taxon>
        <taxon>Gammaproteobacteria</taxon>
        <taxon>Alteromonadales</taxon>
        <taxon>Alteromonadaceae</taxon>
        <taxon>Alteromonas/Salinimonas group</taxon>
        <taxon>Alteromonas</taxon>
    </lineage>
</organism>
<evidence type="ECO:0000313" key="5">
    <source>
        <dbReference type="EMBL" id="RDV24771.1"/>
    </source>
</evidence>
<evidence type="ECO:0000256" key="4">
    <source>
        <dbReference type="SAM" id="MobiDB-lite"/>
    </source>
</evidence>
<comment type="subunit">
    <text evidence="3">Interacts with Der.</text>
</comment>
<gene>
    <name evidence="3" type="primary">yihI</name>
    <name evidence="5" type="ORF">DXV75_11870</name>
</gene>
<feature type="region of interest" description="Disordered" evidence="4">
    <location>
        <begin position="1"/>
        <end position="71"/>
    </location>
</feature>
<dbReference type="EMBL" id="QRHA01000008">
    <property type="protein sequence ID" value="RDV24771.1"/>
    <property type="molecule type" value="Genomic_DNA"/>
</dbReference>
<dbReference type="Proteomes" id="UP000256561">
    <property type="component" value="Unassembled WGS sequence"/>
</dbReference>
<evidence type="ECO:0000256" key="2">
    <source>
        <dbReference type="ARBA" id="ARBA00022517"/>
    </source>
</evidence>
<comment type="similarity">
    <text evidence="3">Belongs to the YihI family.</text>
</comment>
<comment type="caution">
    <text evidence="5">The sequence shown here is derived from an EMBL/GenBank/DDBJ whole genome shotgun (WGS) entry which is preliminary data.</text>
</comment>
<sequence length="164" mass="18281">MARSKKTRKVGLIGVRKDPDYRPAPKVSSGRVKKKKGKPAGSRHNVEQPDVQPKASKTKQDPRVGSKKPIELVVTAKRPPQPAMRKYASPADELAALEADERLAELLDKLDANKTLSAAEQAYVDEKMNRHRIVCDLLGITDDEEEESDPFDTLDALNIEDFKH</sequence>
<proteinExistence type="inferred from homology"/>
<keyword evidence="6" id="KW-1185">Reference proteome</keyword>
<dbReference type="GO" id="GO:0005096">
    <property type="term" value="F:GTPase activator activity"/>
    <property type="evidence" value="ECO:0007669"/>
    <property type="project" value="UniProtKB-KW"/>
</dbReference>
<evidence type="ECO:0000256" key="3">
    <source>
        <dbReference type="HAMAP-Rule" id="MF_01058"/>
    </source>
</evidence>
<feature type="compositionally biased region" description="Basic and acidic residues" evidence="4">
    <location>
        <begin position="58"/>
        <end position="70"/>
    </location>
</feature>
<dbReference type="NCBIfam" id="NF003560">
    <property type="entry name" value="PRK05244.1-1"/>
    <property type="match status" value="1"/>
</dbReference>
<dbReference type="InterPro" id="IPR007336">
    <property type="entry name" value="YihI"/>
</dbReference>
<keyword evidence="1 3" id="KW-0343">GTPase activation</keyword>
<comment type="function">
    <text evidence="3">A GTPase-activating protein (GAP) that modifies Der/EngA GTPase function. May play a role in ribosome biogenesis.</text>
</comment>
<dbReference type="GO" id="GO:0042254">
    <property type="term" value="P:ribosome biogenesis"/>
    <property type="evidence" value="ECO:0007669"/>
    <property type="project" value="UniProtKB-KW"/>
</dbReference>
<dbReference type="Pfam" id="PF04220">
    <property type="entry name" value="YihI"/>
    <property type="match status" value="1"/>
</dbReference>
<name>A0A3D8M566_9ALTE</name>
<accession>A0A3D8M566</accession>
<reference evidence="6" key="1">
    <citation type="submission" date="2018-08" db="EMBL/GenBank/DDBJ databases">
        <authorList>
            <person name="Zhang J."/>
            <person name="Du Z.-J."/>
        </authorList>
    </citation>
    <scope>NUCLEOTIDE SEQUENCE [LARGE SCALE GENOMIC DNA]</scope>
    <source>
        <strain evidence="6">KCTC 52655</strain>
    </source>
</reference>
<keyword evidence="2 3" id="KW-0690">Ribosome biogenesis</keyword>
<dbReference type="AlphaFoldDB" id="A0A3D8M566"/>
<evidence type="ECO:0000256" key="1">
    <source>
        <dbReference type="ARBA" id="ARBA00022468"/>
    </source>
</evidence>
<dbReference type="HAMAP" id="MF_01058">
    <property type="entry name" value="GAP_YihI"/>
    <property type="match status" value="1"/>
</dbReference>
<evidence type="ECO:0000313" key="6">
    <source>
        <dbReference type="Proteomes" id="UP000256561"/>
    </source>
</evidence>